<evidence type="ECO:0008006" key="5">
    <source>
        <dbReference type="Google" id="ProtNLM"/>
    </source>
</evidence>
<dbReference type="Pfam" id="PF22725">
    <property type="entry name" value="GFO_IDH_MocA_C3"/>
    <property type="match status" value="1"/>
</dbReference>
<gene>
    <name evidence="3" type="ORF">LMG8286_01487</name>
</gene>
<dbReference type="PANTHER" id="PTHR43377:SF1">
    <property type="entry name" value="BILIVERDIN REDUCTASE A"/>
    <property type="match status" value="1"/>
</dbReference>
<dbReference type="InterPro" id="IPR036291">
    <property type="entry name" value="NAD(P)-bd_dom_sf"/>
</dbReference>
<dbReference type="Pfam" id="PF01408">
    <property type="entry name" value="GFO_IDH_MocA"/>
    <property type="match status" value="1"/>
</dbReference>
<proteinExistence type="predicted"/>
<protein>
    <recommendedName>
        <fullName evidence="5">Gfo/Idh/MocA family oxidoreductase</fullName>
    </recommendedName>
</protein>
<dbReference type="Gene3D" id="3.40.50.720">
    <property type="entry name" value="NAD(P)-binding Rossmann-like Domain"/>
    <property type="match status" value="1"/>
</dbReference>
<reference evidence="3 4" key="1">
    <citation type="submission" date="2020-11" db="EMBL/GenBank/DDBJ databases">
        <authorList>
            <person name="Peeters C."/>
        </authorList>
    </citation>
    <scope>NUCLEOTIDE SEQUENCE [LARGE SCALE GENOMIC DNA]</scope>
    <source>
        <strain evidence="3 4">LMG 8286</strain>
    </source>
</reference>
<evidence type="ECO:0000313" key="4">
    <source>
        <dbReference type="Proteomes" id="UP000789359"/>
    </source>
</evidence>
<dbReference type="Proteomes" id="UP000789359">
    <property type="component" value="Unassembled WGS sequence"/>
</dbReference>
<dbReference type="InterPro" id="IPR000683">
    <property type="entry name" value="Gfo/Idh/MocA-like_OxRdtase_N"/>
</dbReference>
<comment type="caution">
    <text evidence="3">The sequence shown here is derived from an EMBL/GenBank/DDBJ whole genome shotgun (WGS) entry which is preliminary data.</text>
</comment>
<dbReference type="InterPro" id="IPR055170">
    <property type="entry name" value="GFO_IDH_MocA-like_dom"/>
</dbReference>
<sequence length="310" mass="35855">MRALIVGFGSIGRRHYDVLLALKKFSKIDLVTSQKELLLNDQVTTIYESLDDVLLSEYEYFLIATPTALHQRQLKFIDDRVSGKCIFCEKPLFEKFYDLKAKNDIFVGYVLRYHPLILKTKELLFGEKILSANIKCAQYLPTWRAGDYTQCYSSKRELGGGVLLDLSHEIDYALWFFGEFDEIKSFNSKISDLKITSDDIAVILARAGSTFVSMQVDYISKLTHRQIFIDTQEFSIFIDLIKNELIKKDKEGFEEKTSVVLERNDMFKSMHLDILGDRKNVCTFEQAMSVMRVIKSVQEQNDGSFMHDMC</sequence>
<dbReference type="EMBL" id="CAJHOE010000004">
    <property type="protein sequence ID" value="CAD7288723.1"/>
    <property type="molecule type" value="Genomic_DNA"/>
</dbReference>
<feature type="domain" description="GFO/IDH/MocA-like oxidoreductase" evidence="2">
    <location>
        <begin position="130"/>
        <end position="220"/>
    </location>
</feature>
<feature type="domain" description="Gfo/Idh/MocA-like oxidoreductase N-terminal" evidence="1">
    <location>
        <begin position="2"/>
        <end position="100"/>
    </location>
</feature>
<dbReference type="RefSeq" id="WP_230057230.1">
    <property type="nucleotide sequence ID" value="NZ_CAJHOE010000004.1"/>
</dbReference>
<dbReference type="PANTHER" id="PTHR43377">
    <property type="entry name" value="BILIVERDIN REDUCTASE A"/>
    <property type="match status" value="1"/>
</dbReference>
<dbReference type="InterPro" id="IPR051450">
    <property type="entry name" value="Gfo/Idh/MocA_Oxidoreductases"/>
</dbReference>
<dbReference type="Gene3D" id="3.30.360.10">
    <property type="entry name" value="Dihydrodipicolinate Reductase, domain 2"/>
    <property type="match status" value="1"/>
</dbReference>
<keyword evidence="4" id="KW-1185">Reference proteome</keyword>
<name>A0ABN7K894_9BACT</name>
<accession>A0ABN7K894</accession>
<evidence type="ECO:0000313" key="3">
    <source>
        <dbReference type="EMBL" id="CAD7288723.1"/>
    </source>
</evidence>
<organism evidence="3 4">
    <name type="scientific">Campylobacter suis</name>
    <dbReference type="NCBI Taxonomy" id="2790657"/>
    <lineage>
        <taxon>Bacteria</taxon>
        <taxon>Pseudomonadati</taxon>
        <taxon>Campylobacterota</taxon>
        <taxon>Epsilonproteobacteria</taxon>
        <taxon>Campylobacterales</taxon>
        <taxon>Campylobacteraceae</taxon>
        <taxon>Campylobacter</taxon>
    </lineage>
</organism>
<evidence type="ECO:0000259" key="2">
    <source>
        <dbReference type="Pfam" id="PF22725"/>
    </source>
</evidence>
<evidence type="ECO:0000259" key="1">
    <source>
        <dbReference type="Pfam" id="PF01408"/>
    </source>
</evidence>
<dbReference type="SUPFAM" id="SSF51735">
    <property type="entry name" value="NAD(P)-binding Rossmann-fold domains"/>
    <property type="match status" value="1"/>
</dbReference>
<dbReference type="SUPFAM" id="SSF55347">
    <property type="entry name" value="Glyceraldehyde-3-phosphate dehydrogenase-like, C-terminal domain"/>
    <property type="match status" value="1"/>
</dbReference>